<evidence type="ECO:0000256" key="2">
    <source>
        <dbReference type="SAM" id="Phobius"/>
    </source>
</evidence>
<keyword evidence="2" id="KW-0472">Membrane</keyword>
<gene>
    <name evidence="4" type="ORF">D9619_012566</name>
</gene>
<dbReference type="AlphaFoldDB" id="A0A8H5B727"/>
<reference evidence="4 5" key="1">
    <citation type="journal article" date="2020" name="ISME J.">
        <title>Uncovering the hidden diversity of litter-decomposition mechanisms in mushroom-forming fungi.</title>
        <authorList>
            <person name="Floudas D."/>
            <person name="Bentzer J."/>
            <person name="Ahren D."/>
            <person name="Johansson T."/>
            <person name="Persson P."/>
            <person name="Tunlid A."/>
        </authorList>
    </citation>
    <scope>NUCLEOTIDE SEQUENCE [LARGE SCALE GENOMIC DNA]</scope>
    <source>
        <strain evidence="4 5">CBS 101986</strain>
    </source>
</reference>
<evidence type="ECO:0000256" key="1">
    <source>
        <dbReference type="SAM" id="MobiDB-lite"/>
    </source>
</evidence>
<dbReference type="PANTHER" id="PTHR40465">
    <property type="entry name" value="CHROMOSOME 1, WHOLE GENOME SHOTGUN SEQUENCE"/>
    <property type="match status" value="1"/>
</dbReference>
<dbReference type="InterPro" id="IPR045339">
    <property type="entry name" value="DUF6534"/>
</dbReference>
<name>A0A8H5B727_9AGAR</name>
<feature type="compositionally biased region" description="Polar residues" evidence="1">
    <location>
        <begin position="174"/>
        <end position="187"/>
    </location>
</feature>
<feature type="domain" description="DUF6534" evidence="3">
    <location>
        <begin position="77"/>
        <end position="161"/>
    </location>
</feature>
<protein>
    <recommendedName>
        <fullName evidence="3">DUF6534 domain-containing protein</fullName>
    </recommendedName>
</protein>
<accession>A0A8H5B727</accession>
<dbReference type="Proteomes" id="UP000567179">
    <property type="component" value="Unassembled WGS sequence"/>
</dbReference>
<keyword evidence="2" id="KW-0812">Transmembrane</keyword>
<evidence type="ECO:0000259" key="3">
    <source>
        <dbReference type="Pfam" id="PF20152"/>
    </source>
</evidence>
<evidence type="ECO:0000313" key="4">
    <source>
        <dbReference type="EMBL" id="KAF5317760.1"/>
    </source>
</evidence>
<feature type="compositionally biased region" description="Basic and acidic residues" evidence="1">
    <location>
        <begin position="188"/>
        <end position="201"/>
    </location>
</feature>
<comment type="caution">
    <text evidence="4">The sequence shown here is derived from an EMBL/GenBank/DDBJ whole genome shotgun (WGS) entry which is preliminary data.</text>
</comment>
<organism evidence="4 5">
    <name type="scientific">Psilocybe cf. subviscida</name>
    <dbReference type="NCBI Taxonomy" id="2480587"/>
    <lineage>
        <taxon>Eukaryota</taxon>
        <taxon>Fungi</taxon>
        <taxon>Dikarya</taxon>
        <taxon>Basidiomycota</taxon>
        <taxon>Agaricomycotina</taxon>
        <taxon>Agaricomycetes</taxon>
        <taxon>Agaricomycetidae</taxon>
        <taxon>Agaricales</taxon>
        <taxon>Agaricineae</taxon>
        <taxon>Strophariaceae</taxon>
        <taxon>Psilocybe</taxon>
    </lineage>
</organism>
<keyword evidence="5" id="KW-1185">Reference proteome</keyword>
<sequence>MVYYYTVTNFFNPLALANHILSLQTFALLATLTFASVQFFFTYRIWGSYFILVANDGDAQGTDGRHPVAATINGLCAAGDIVIAIIMWRLLYSKRTGFSQSDGVIKKLIIYTVQNGAITSAAALITLIIALAVPGITYTCFYHITSKLYMNTMLSALNARNWLSGLHTPSVSVMTRSGGQNLNPTAKNESDERGTHDEIGNRTESTNPLASGQETETSARDSVTQTDLMAEKKSSDTTPSLSASPDHVV</sequence>
<dbReference type="OrthoDB" id="3263055at2759"/>
<dbReference type="EMBL" id="JAACJJ010000032">
    <property type="protein sequence ID" value="KAF5317760.1"/>
    <property type="molecule type" value="Genomic_DNA"/>
</dbReference>
<feature type="compositionally biased region" description="Polar residues" evidence="1">
    <location>
        <begin position="202"/>
        <end position="227"/>
    </location>
</feature>
<keyword evidence="2" id="KW-1133">Transmembrane helix</keyword>
<feature type="transmembrane region" description="Helical" evidence="2">
    <location>
        <begin position="108"/>
        <end position="133"/>
    </location>
</feature>
<feature type="region of interest" description="Disordered" evidence="1">
    <location>
        <begin position="174"/>
        <end position="249"/>
    </location>
</feature>
<evidence type="ECO:0000313" key="5">
    <source>
        <dbReference type="Proteomes" id="UP000567179"/>
    </source>
</evidence>
<dbReference type="PANTHER" id="PTHR40465:SF1">
    <property type="entry name" value="DUF6534 DOMAIN-CONTAINING PROTEIN"/>
    <property type="match status" value="1"/>
</dbReference>
<proteinExistence type="predicted"/>
<feature type="transmembrane region" description="Helical" evidence="2">
    <location>
        <begin position="26"/>
        <end position="46"/>
    </location>
</feature>
<feature type="transmembrane region" description="Helical" evidence="2">
    <location>
        <begin position="66"/>
        <end position="88"/>
    </location>
</feature>
<dbReference type="Pfam" id="PF20152">
    <property type="entry name" value="DUF6534"/>
    <property type="match status" value="1"/>
</dbReference>